<evidence type="ECO:0000313" key="1">
    <source>
        <dbReference type="EMBL" id="BAL57724.1"/>
    </source>
</evidence>
<name>H5SNI8_9BACT</name>
<dbReference type="EMBL" id="AP011783">
    <property type="protein sequence ID" value="BAL57724.1"/>
    <property type="molecule type" value="Genomic_DNA"/>
</dbReference>
<reference evidence="1" key="2">
    <citation type="journal article" date="2012" name="PLoS ONE">
        <title>A Deeply Branching Thermophilic Bacterium with an Ancient Acetyl-CoA Pathway Dominates a Subsurface Ecosystem.</title>
        <authorList>
            <person name="Takami H."/>
            <person name="Noguchi H."/>
            <person name="Takaki Y."/>
            <person name="Uchiyama I."/>
            <person name="Toyoda A."/>
            <person name="Nishi S."/>
            <person name="Chee G.-J."/>
            <person name="Arai W."/>
            <person name="Nunoura T."/>
            <person name="Itoh T."/>
            <person name="Hattori M."/>
            <person name="Takai K."/>
        </authorList>
    </citation>
    <scope>NUCLEOTIDE SEQUENCE</scope>
</reference>
<organism evidence="1">
    <name type="scientific">uncultured Acetothermia bacterium</name>
    <dbReference type="NCBI Taxonomy" id="236499"/>
    <lineage>
        <taxon>Bacteria</taxon>
        <taxon>Candidatus Bipolaricaulota</taxon>
        <taxon>environmental samples</taxon>
    </lineage>
</organism>
<proteinExistence type="predicted"/>
<reference evidence="1" key="1">
    <citation type="journal article" date="2005" name="Environ. Microbiol.">
        <title>Genetic and functional properties of uncultivated thermophilic crenarchaeotes from a subsurface gold mine as revealed by analysis of genome fragments.</title>
        <authorList>
            <person name="Nunoura T."/>
            <person name="Hirayama H."/>
            <person name="Takami H."/>
            <person name="Oida H."/>
            <person name="Nishi S."/>
            <person name="Shimamura S."/>
            <person name="Suzuki Y."/>
            <person name="Inagaki F."/>
            <person name="Takai K."/>
            <person name="Nealson K.H."/>
            <person name="Horikoshi K."/>
        </authorList>
    </citation>
    <scope>NUCLEOTIDE SEQUENCE</scope>
</reference>
<gene>
    <name evidence="1" type="ORF">HGMM_F52D02C03</name>
</gene>
<sequence length="99" mass="11441">MDRVRSVNGVPIRLTAERWRHIVESHNYLAGYYGQVLATVERPDCVIAGYGGALIAIKGIARRRYLAVVYKELSPNDGFVLSAYFTDRFNRRRRVWPKQ</sequence>
<protein>
    <submittedName>
        <fullName evidence="1">Hypothetical conserved protein</fullName>
    </submittedName>
</protein>
<dbReference type="AlphaFoldDB" id="H5SNI8"/>
<accession>H5SNI8</accession>